<dbReference type="EC" id="3.5.1.1" evidence="1"/>
<dbReference type="CDD" id="cd08963">
    <property type="entry name" value="L-asparaginase_I"/>
    <property type="match status" value="1"/>
</dbReference>
<dbReference type="InterPro" id="IPR027474">
    <property type="entry name" value="L-asparaginase_N"/>
</dbReference>
<dbReference type="InterPro" id="IPR006033">
    <property type="entry name" value="AsnA_fam"/>
</dbReference>
<feature type="binding site" evidence="7">
    <location>
        <begin position="170"/>
        <end position="171"/>
    </location>
    <ligand>
        <name>substrate</name>
    </ligand>
</feature>
<dbReference type="InterPro" id="IPR027473">
    <property type="entry name" value="L-asparaginase_C"/>
</dbReference>
<protein>
    <recommendedName>
        <fullName evidence="1">asparaginase</fullName>
        <ecNumber evidence="1">3.5.1.1</ecNumber>
    </recommendedName>
</protein>
<keyword evidence="3" id="KW-0378">Hydrolase</keyword>
<dbReference type="SUPFAM" id="SSF53774">
    <property type="entry name" value="Glutaminase/Asparaginase"/>
    <property type="match status" value="1"/>
</dbReference>
<dbReference type="SMART" id="SM00248">
    <property type="entry name" value="ANK"/>
    <property type="match status" value="3"/>
</dbReference>
<evidence type="ECO:0000313" key="13">
    <source>
        <dbReference type="RefSeq" id="XP_011504145.1"/>
    </source>
</evidence>
<evidence type="ECO:0000256" key="1">
    <source>
        <dbReference type="ARBA" id="ARBA00012920"/>
    </source>
</evidence>
<evidence type="ECO:0000256" key="2">
    <source>
        <dbReference type="ARBA" id="ARBA00022737"/>
    </source>
</evidence>
<dbReference type="Gene3D" id="3.40.50.1170">
    <property type="entry name" value="L-asparaginase, N-terminal domain"/>
    <property type="match status" value="1"/>
</dbReference>
<dbReference type="InterPro" id="IPR036152">
    <property type="entry name" value="Asp/glu_Ase-like_sf"/>
</dbReference>
<keyword evidence="12" id="KW-1185">Reference proteome</keyword>
<feature type="repeat" description="ANK" evidence="8">
    <location>
        <begin position="517"/>
        <end position="549"/>
    </location>
</feature>
<dbReference type="SFLD" id="SFLDS00057">
    <property type="entry name" value="Glutaminase/Asparaginase"/>
    <property type="match status" value="1"/>
</dbReference>
<dbReference type="PIRSF" id="PIRSF500176">
    <property type="entry name" value="L_ASNase"/>
    <property type="match status" value="1"/>
</dbReference>
<dbReference type="RefSeq" id="XP_011504145.1">
    <property type="nucleotide sequence ID" value="XM_011505843.1"/>
</dbReference>
<dbReference type="PROSITE" id="PS51732">
    <property type="entry name" value="ASN_GLN_ASE_3"/>
    <property type="match status" value="1"/>
</dbReference>
<feature type="domain" description="Asparaginase/glutaminase C-terminal" evidence="11">
    <location>
        <begin position="291"/>
        <end position="406"/>
    </location>
</feature>
<dbReference type="InterPro" id="IPR036770">
    <property type="entry name" value="Ankyrin_rpt-contain_sf"/>
</dbReference>
<feature type="active site" evidence="9">
    <location>
        <position position="170"/>
    </location>
</feature>
<dbReference type="NCBIfam" id="TIGR00519">
    <property type="entry name" value="asnASE_I"/>
    <property type="match status" value="1"/>
</dbReference>
<sequence>MSEINSSDNATSINPFVISSLANNNKRNYKGYLQKVEKDENQIRRIASYGAFPQQSKPEGRVLVLYTGGTIGMIRNKHGALAPVSNAFIKNLRRYPNLHDKEYADKRFGPMGPLVLPMSDVVNRRIIYNVLEYSPLCDSSNMRMDDWIRIARDIKESYERFDGFVVLHGTDTLSYTASALSFMLEALGKIVILTGSQIPLFDTRSDGLDNFLTSLVIAVNYNIPEVCVFFGTRLMRGNRTIKSSVNAFEAFQSPNTTPLAVAGIEIDVDYRSIFRMCTLEKFHVHTTLNEKVGLLRLFPSITAELVRAFLCQPIEGIVLQTYGAGNVPSNREDILTEFKAAADRGIIIVNISQCPEGSVSSMYEAGKILIEAGVISGFDMTPEAALTKLAYVLSKSEWDTKTKRIMMETNLRGEMISSRSDTMQDWDLVDSIGRSLRISSPTEFKELGTIFFPAMLSAAVLAKDTAKLDSLKRYGADISQTNADGRTALHVACCEGDITIVRHLLKMGANVHIKDRFNRTPLTDAMEYDHHEIIKLLVQCGAHLHEQGRLIGERMCCAAATGNLERLRSYHFAGADFSQSDVSGRTALQLALQHNHQEAVRFLIEHGAEANHPKTSLT</sequence>
<evidence type="ECO:0000256" key="6">
    <source>
        <dbReference type="PIRSR" id="PIRSR001220-1"/>
    </source>
</evidence>
<evidence type="ECO:0000256" key="7">
    <source>
        <dbReference type="PIRSR" id="PIRSR001220-2"/>
    </source>
</evidence>
<evidence type="ECO:0000256" key="9">
    <source>
        <dbReference type="PROSITE-ProRule" id="PRU10100"/>
    </source>
</evidence>
<evidence type="ECO:0000256" key="4">
    <source>
        <dbReference type="ARBA" id="ARBA00023043"/>
    </source>
</evidence>
<dbReference type="PANTHER" id="PTHR11707">
    <property type="entry name" value="L-ASPARAGINASE"/>
    <property type="match status" value="1"/>
</dbReference>
<dbReference type="PRINTS" id="PR00139">
    <property type="entry name" value="ASNGLNASE"/>
</dbReference>
<dbReference type="Pfam" id="PF17763">
    <property type="entry name" value="Asparaginase_C"/>
    <property type="match status" value="1"/>
</dbReference>
<dbReference type="PROSITE" id="PS50297">
    <property type="entry name" value="ANK_REP_REGION"/>
    <property type="match status" value="2"/>
</dbReference>
<dbReference type="Pfam" id="PF00710">
    <property type="entry name" value="Asparaginase"/>
    <property type="match status" value="1"/>
</dbReference>
<dbReference type="GO" id="GO:0004067">
    <property type="term" value="F:asparaginase activity"/>
    <property type="evidence" value="ECO:0007669"/>
    <property type="project" value="UniProtKB-UniRule"/>
</dbReference>
<feature type="repeat" description="ANK" evidence="8">
    <location>
        <begin position="484"/>
        <end position="516"/>
    </location>
</feature>
<feature type="active site" description="O-isoaspartyl threonine intermediate" evidence="6">
    <location>
        <position position="70"/>
    </location>
</feature>
<keyword evidence="4 8" id="KW-0040">ANK repeat</keyword>
<dbReference type="InterPro" id="IPR027475">
    <property type="entry name" value="Asparaginase/glutaminase_AS2"/>
</dbReference>
<reference evidence="13" key="1">
    <citation type="submission" date="2025-08" db="UniProtKB">
        <authorList>
            <consortium name="RefSeq"/>
        </authorList>
    </citation>
    <scope>IDENTIFICATION</scope>
</reference>
<evidence type="ECO:0000256" key="5">
    <source>
        <dbReference type="ARBA" id="ARBA00061199"/>
    </source>
</evidence>
<keyword evidence="2" id="KW-0677">Repeat</keyword>
<dbReference type="SUPFAM" id="SSF48403">
    <property type="entry name" value="Ankyrin repeat"/>
    <property type="match status" value="1"/>
</dbReference>
<dbReference type="InterPro" id="IPR041725">
    <property type="entry name" value="L-asparaginase_I"/>
</dbReference>
<dbReference type="PROSITE" id="PS50088">
    <property type="entry name" value="ANK_REPEAT"/>
    <property type="match status" value="3"/>
</dbReference>
<evidence type="ECO:0000256" key="8">
    <source>
        <dbReference type="PROSITE-ProRule" id="PRU00023"/>
    </source>
</evidence>
<dbReference type="InterPro" id="IPR037152">
    <property type="entry name" value="L-asparaginase_N_sf"/>
</dbReference>
<dbReference type="AlphaFoldDB" id="A0AAJ7E1A7"/>
<evidence type="ECO:0000259" key="11">
    <source>
        <dbReference type="Pfam" id="PF17763"/>
    </source>
</evidence>
<dbReference type="Gene3D" id="1.25.40.20">
    <property type="entry name" value="Ankyrin repeat-containing domain"/>
    <property type="match status" value="1"/>
</dbReference>
<dbReference type="Pfam" id="PF12796">
    <property type="entry name" value="Ank_2"/>
    <property type="match status" value="2"/>
</dbReference>
<accession>A0AAJ7E1A7</accession>
<dbReference type="Proteomes" id="UP000695007">
    <property type="component" value="Unplaced"/>
</dbReference>
<proteinExistence type="inferred from homology"/>
<dbReference type="FunFam" id="3.40.50.40:FF:000001">
    <property type="entry name" value="L-asparaginase 1"/>
    <property type="match status" value="1"/>
</dbReference>
<dbReference type="PRINTS" id="PR01415">
    <property type="entry name" value="ANKYRIN"/>
</dbReference>
<comment type="similarity">
    <text evidence="5">In the N-terminal section; belongs to the asparaginase 1 family.</text>
</comment>
<dbReference type="PANTHER" id="PTHR11707:SF28">
    <property type="entry name" value="60 KDA LYSOPHOSPHOLIPASE"/>
    <property type="match status" value="1"/>
</dbReference>
<dbReference type="FunFam" id="3.40.50.1170:FF:000003">
    <property type="entry name" value="60 kDa lysophospholipase"/>
    <property type="match status" value="1"/>
</dbReference>
<name>A0AAJ7E1A7_9HYME</name>
<organism evidence="12 13">
    <name type="scientific">Ceratosolen solmsi marchali</name>
    <dbReference type="NCBI Taxonomy" id="326594"/>
    <lineage>
        <taxon>Eukaryota</taxon>
        <taxon>Metazoa</taxon>
        <taxon>Ecdysozoa</taxon>
        <taxon>Arthropoda</taxon>
        <taxon>Hexapoda</taxon>
        <taxon>Insecta</taxon>
        <taxon>Pterygota</taxon>
        <taxon>Neoptera</taxon>
        <taxon>Endopterygota</taxon>
        <taxon>Hymenoptera</taxon>
        <taxon>Apocrita</taxon>
        <taxon>Proctotrupomorpha</taxon>
        <taxon>Chalcidoidea</taxon>
        <taxon>Agaonidae</taxon>
        <taxon>Agaoninae</taxon>
        <taxon>Ceratosolen</taxon>
    </lineage>
</organism>
<dbReference type="InterPro" id="IPR006034">
    <property type="entry name" value="Asparaginase/glutaminase-like"/>
</dbReference>
<evidence type="ECO:0000313" key="12">
    <source>
        <dbReference type="Proteomes" id="UP000695007"/>
    </source>
</evidence>
<dbReference type="Gene3D" id="3.40.50.40">
    <property type="match status" value="1"/>
</dbReference>
<feature type="domain" description="L-asparaginase N-terminal" evidence="10">
    <location>
        <begin position="61"/>
        <end position="271"/>
    </location>
</feature>
<evidence type="ECO:0000259" key="10">
    <source>
        <dbReference type="Pfam" id="PF00710"/>
    </source>
</evidence>
<evidence type="ECO:0000256" key="3">
    <source>
        <dbReference type="ARBA" id="ARBA00022801"/>
    </source>
</evidence>
<dbReference type="GeneID" id="105367214"/>
<feature type="binding site" evidence="7">
    <location>
        <position position="139"/>
    </location>
    <ligand>
        <name>substrate</name>
    </ligand>
</feature>
<dbReference type="InterPro" id="IPR040919">
    <property type="entry name" value="Asparaginase_C"/>
</dbReference>
<dbReference type="InterPro" id="IPR002110">
    <property type="entry name" value="Ankyrin_rpt"/>
</dbReference>
<dbReference type="PROSITE" id="PS00917">
    <property type="entry name" value="ASN_GLN_ASE_2"/>
    <property type="match status" value="1"/>
</dbReference>
<dbReference type="KEGG" id="csol:105367214"/>
<dbReference type="GO" id="GO:0009066">
    <property type="term" value="P:aspartate family amino acid metabolic process"/>
    <property type="evidence" value="ECO:0007669"/>
    <property type="project" value="UniProtKB-ARBA"/>
</dbReference>
<dbReference type="PIRSF" id="PIRSF001220">
    <property type="entry name" value="L-ASNase_gatD"/>
    <property type="match status" value="1"/>
</dbReference>
<dbReference type="SMART" id="SM00870">
    <property type="entry name" value="Asparaginase"/>
    <property type="match status" value="1"/>
</dbReference>
<gene>
    <name evidence="13" type="primary">LOC105367214</name>
</gene>
<feature type="repeat" description="ANK" evidence="8">
    <location>
        <begin position="583"/>
        <end position="615"/>
    </location>
</feature>